<feature type="compositionally biased region" description="Polar residues" evidence="1">
    <location>
        <begin position="37"/>
        <end position="54"/>
    </location>
</feature>
<protein>
    <submittedName>
        <fullName evidence="2">Uncharacterized protein</fullName>
    </submittedName>
</protein>
<dbReference type="Proteomes" id="UP001164743">
    <property type="component" value="Chromosome 11A"/>
</dbReference>
<accession>A0ABY7D407</accession>
<keyword evidence="3" id="KW-1185">Reference proteome</keyword>
<feature type="region of interest" description="Disordered" evidence="1">
    <location>
        <begin position="135"/>
        <end position="199"/>
    </location>
</feature>
<feature type="region of interest" description="Disordered" evidence="1">
    <location>
        <begin position="370"/>
        <end position="440"/>
    </location>
</feature>
<evidence type="ECO:0000313" key="2">
    <source>
        <dbReference type="EMBL" id="WAQ89652.1"/>
    </source>
</evidence>
<feature type="compositionally biased region" description="Acidic residues" evidence="1">
    <location>
        <begin position="376"/>
        <end position="427"/>
    </location>
</feature>
<organism evidence="2 3">
    <name type="scientific">Puccinia triticina</name>
    <dbReference type="NCBI Taxonomy" id="208348"/>
    <lineage>
        <taxon>Eukaryota</taxon>
        <taxon>Fungi</taxon>
        <taxon>Dikarya</taxon>
        <taxon>Basidiomycota</taxon>
        <taxon>Pucciniomycotina</taxon>
        <taxon>Pucciniomycetes</taxon>
        <taxon>Pucciniales</taxon>
        <taxon>Pucciniaceae</taxon>
        <taxon>Puccinia</taxon>
    </lineage>
</organism>
<evidence type="ECO:0000256" key="1">
    <source>
        <dbReference type="SAM" id="MobiDB-lite"/>
    </source>
</evidence>
<feature type="compositionally biased region" description="Polar residues" evidence="1">
    <location>
        <begin position="140"/>
        <end position="151"/>
    </location>
</feature>
<sequence length="440" mass="49653">MGICARAQNAFEDTCVTGQSPRLSKFVWLGASPQAPIPTSDNFPQQVTHQATTSHNKRHSKQQPATNQHFKPPRPIMSEQMIPVDPSAPVNTNMDSVSENNLFSHLDNIIETIFSRHAAQVEGTLEKLQHKVKQLKMGNAESSNPTPTTAQPMARFRRAQSEPASSIPSSTTPKRAGPSTTAQANKSTSASKKKPNQMITDDFPDDFKATKECLFVHIRLLWGLLETASVPPVINAALVAEFSLNIFRQIAMSGAYDFMNFNRKYKDNMVIFIRAYNHYVHHVQLDKFSKENKEPGKHAETVMVKNAARKRSRREIPDLTRVAFLLDPSKSLLPQNHPNYNAEEALSDSRFSRNKLAPALILYKLVDIPKDNKDEGDGEEEEVQEDSIDLAPLEENDDQFVAEGDWENVYDEDEDEDYEEEMDEIMGDDGKDQDDKDEMY</sequence>
<feature type="compositionally biased region" description="Polar residues" evidence="1">
    <location>
        <begin position="162"/>
        <end position="190"/>
    </location>
</feature>
<evidence type="ECO:0000313" key="3">
    <source>
        <dbReference type="Proteomes" id="UP001164743"/>
    </source>
</evidence>
<dbReference type="RefSeq" id="XP_053025207.1">
    <property type="nucleotide sequence ID" value="XM_053161241.1"/>
</dbReference>
<dbReference type="EMBL" id="CP110431">
    <property type="protein sequence ID" value="WAQ89652.1"/>
    <property type="molecule type" value="Genomic_DNA"/>
</dbReference>
<feature type="compositionally biased region" description="Basic and acidic residues" evidence="1">
    <location>
        <begin position="428"/>
        <end position="440"/>
    </location>
</feature>
<gene>
    <name evidence="2" type="ORF">PtA15_11A342</name>
</gene>
<dbReference type="GeneID" id="77802136"/>
<reference evidence="2" key="1">
    <citation type="submission" date="2022-10" db="EMBL/GenBank/DDBJ databases">
        <title>Puccinia triticina Genome sequencing and assembly.</title>
        <authorList>
            <person name="Li C."/>
        </authorList>
    </citation>
    <scope>NUCLEOTIDE SEQUENCE</scope>
    <source>
        <strain evidence="2">Pt15</strain>
    </source>
</reference>
<proteinExistence type="predicted"/>
<feature type="region of interest" description="Disordered" evidence="1">
    <location>
        <begin position="36"/>
        <end position="78"/>
    </location>
</feature>
<name>A0ABY7D407_9BASI</name>